<dbReference type="PROSITE" id="PS00022">
    <property type="entry name" value="EGF_1"/>
    <property type="match status" value="1"/>
</dbReference>
<evidence type="ECO:0000256" key="4">
    <source>
        <dbReference type="ARBA" id="ARBA00023157"/>
    </source>
</evidence>
<dbReference type="Proteomes" id="UP000085678">
    <property type="component" value="Unplaced"/>
</dbReference>
<name>A0A1S3JNV5_LINAN</name>
<dbReference type="InterPro" id="IPR001190">
    <property type="entry name" value="SRCR"/>
</dbReference>
<dbReference type="Gene3D" id="2.10.25.10">
    <property type="entry name" value="Laminin"/>
    <property type="match status" value="4"/>
</dbReference>
<evidence type="ECO:0000256" key="7">
    <source>
        <dbReference type="SAM" id="SignalP"/>
    </source>
</evidence>
<protein>
    <submittedName>
        <fullName evidence="11">Multiple epidermal growth factor-like domains protein 6</fullName>
    </submittedName>
</protein>
<dbReference type="FunFam" id="2.10.25.10:FF:000240">
    <property type="entry name" value="Vitamin K-dependent protein S"/>
    <property type="match status" value="2"/>
</dbReference>
<feature type="disulfide bond" evidence="6">
    <location>
        <begin position="98"/>
        <end position="108"/>
    </location>
</feature>
<dbReference type="InterPro" id="IPR000152">
    <property type="entry name" value="EGF-type_Asp/Asn_hydroxyl_site"/>
</dbReference>
<dbReference type="InterPro" id="IPR018097">
    <property type="entry name" value="EGF_Ca-bd_CS"/>
</dbReference>
<reference evidence="11" key="1">
    <citation type="submission" date="2025-08" db="UniProtKB">
        <authorList>
            <consortium name="RefSeq"/>
        </authorList>
    </citation>
    <scope>IDENTIFICATION</scope>
    <source>
        <tissue evidence="11">Gonads</tissue>
    </source>
</reference>
<feature type="disulfide bond" evidence="5">
    <location>
        <begin position="160"/>
        <end position="170"/>
    </location>
</feature>
<keyword evidence="2 7" id="KW-0732">Signal</keyword>
<feature type="domain" description="SRCR" evidence="9">
    <location>
        <begin position="30"/>
        <end position="128"/>
    </location>
</feature>
<dbReference type="PROSITE" id="PS01186">
    <property type="entry name" value="EGF_2"/>
    <property type="match status" value="3"/>
</dbReference>
<dbReference type="InterPro" id="IPR026823">
    <property type="entry name" value="cEGF"/>
</dbReference>
<evidence type="ECO:0000256" key="5">
    <source>
        <dbReference type="PROSITE-ProRule" id="PRU00076"/>
    </source>
</evidence>
<feature type="chain" id="PRO_5010284500" evidence="7">
    <location>
        <begin position="25"/>
        <end position="519"/>
    </location>
</feature>
<dbReference type="InParanoid" id="A0A1S3JNV5"/>
<evidence type="ECO:0000256" key="3">
    <source>
        <dbReference type="ARBA" id="ARBA00022737"/>
    </source>
</evidence>
<keyword evidence="1 5" id="KW-0245">EGF-like domain</keyword>
<dbReference type="PROSITE" id="PS01187">
    <property type="entry name" value="EGF_CA"/>
    <property type="match status" value="1"/>
</dbReference>
<dbReference type="SUPFAM" id="SSF57196">
    <property type="entry name" value="EGF/Laminin"/>
    <property type="match status" value="1"/>
</dbReference>
<feature type="domain" description="EGF-like" evidence="8">
    <location>
        <begin position="156"/>
        <end position="192"/>
    </location>
</feature>
<evidence type="ECO:0000313" key="10">
    <source>
        <dbReference type="Proteomes" id="UP000085678"/>
    </source>
</evidence>
<dbReference type="Gene3D" id="3.10.250.10">
    <property type="entry name" value="SRCR-like domain"/>
    <property type="match status" value="1"/>
</dbReference>
<evidence type="ECO:0000256" key="1">
    <source>
        <dbReference type="ARBA" id="ARBA00022536"/>
    </source>
</evidence>
<dbReference type="GeneID" id="106174588"/>
<evidence type="ECO:0000259" key="8">
    <source>
        <dbReference type="PROSITE" id="PS50026"/>
    </source>
</evidence>
<keyword evidence="3" id="KW-0677">Repeat</keyword>
<evidence type="ECO:0000256" key="2">
    <source>
        <dbReference type="ARBA" id="ARBA00022729"/>
    </source>
</evidence>
<dbReference type="InterPro" id="IPR000742">
    <property type="entry name" value="EGF"/>
</dbReference>
<dbReference type="InterPro" id="IPR050751">
    <property type="entry name" value="ECM_structural_protein"/>
</dbReference>
<feature type="domain" description="EGF-like" evidence="8">
    <location>
        <begin position="275"/>
        <end position="315"/>
    </location>
</feature>
<dbReference type="PANTHER" id="PTHR24034">
    <property type="entry name" value="EGF-LIKE DOMAIN-CONTAINING PROTEIN"/>
    <property type="match status" value="1"/>
</dbReference>
<comment type="caution">
    <text evidence="6">Lacks conserved residue(s) required for the propagation of feature annotation.</text>
</comment>
<evidence type="ECO:0000313" key="11">
    <source>
        <dbReference type="RefSeq" id="XP_013411664.1"/>
    </source>
</evidence>
<dbReference type="AlphaFoldDB" id="A0A1S3JNV5"/>
<dbReference type="SMART" id="SM00181">
    <property type="entry name" value="EGF"/>
    <property type="match status" value="4"/>
</dbReference>
<dbReference type="Pfam" id="PF00530">
    <property type="entry name" value="SRCR"/>
    <property type="match status" value="1"/>
</dbReference>
<dbReference type="GO" id="GO:0005509">
    <property type="term" value="F:calcium ion binding"/>
    <property type="evidence" value="ECO:0007669"/>
    <property type="project" value="InterPro"/>
</dbReference>
<dbReference type="SUPFAM" id="SSF57184">
    <property type="entry name" value="Growth factor receptor domain"/>
    <property type="match status" value="1"/>
</dbReference>
<dbReference type="InterPro" id="IPR001881">
    <property type="entry name" value="EGF-like_Ca-bd_dom"/>
</dbReference>
<dbReference type="RefSeq" id="XP_013411664.1">
    <property type="nucleotide sequence ID" value="XM_013556210.1"/>
</dbReference>
<dbReference type="SUPFAM" id="SSF56487">
    <property type="entry name" value="SRCR-like"/>
    <property type="match status" value="1"/>
</dbReference>
<dbReference type="Pfam" id="PF14670">
    <property type="entry name" value="FXa_inhibition"/>
    <property type="match status" value="2"/>
</dbReference>
<dbReference type="PROSITE" id="PS00010">
    <property type="entry name" value="ASX_HYDROXYL"/>
    <property type="match status" value="1"/>
</dbReference>
<dbReference type="Pfam" id="PF12662">
    <property type="entry name" value="cEGF"/>
    <property type="match status" value="1"/>
</dbReference>
<dbReference type="SMART" id="SM00202">
    <property type="entry name" value="SR"/>
    <property type="match status" value="1"/>
</dbReference>
<dbReference type="KEGG" id="lak:106174588"/>
<dbReference type="STRING" id="7574.A0A1S3JNV5"/>
<feature type="signal peptide" evidence="7">
    <location>
        <begin position="1"/>
        <end position="24"/>
    </location>
</feature>
<feature type="disulfide bond" evidence="5">
    <location>
        <begin position="182"/>
        <end position="191"/>
    </location>
</feature>
<proteinExistence type="predicted"/>
<evidence type="ECO:0000259" key="9">
    <source>
        <dbReference type="PROSITE" id="PS50287"/>
    </source>
</evidence>
<keyword evidence="4 6" id="KW-1015">Disulfide bond</keyword>
<dbReference type="PROSITE" id="PS50287">
    <property type="entry name" value="SRCR_2"/>
    <property type="match status" value="1"/>
</dbReference>
<dbReference type="InterPro" id="IPR009030">
    <property type="entry name" value="Growth_fac_rcpt_cys_sf"/>
</dbReference>
<evidence type="ECO:0000256" key="6">
    <source>
        <dbReference type="PROSITE-ProRule" id="PRU00196"/>
    </source>
</evidence>
<keyword evidence="10" id="KW-1185">Reference proteome</keyword>
<sequence>MAGVERNVPLVLTVLLCCMWMGDAQSHGDVRLTSGRTGYLQIYQYGVWKYLCDRPQFFTDQSKGAKVVCREIEYPTDNPHTWNDYHSYYSYITGRVECNGTEATIQECKHLPNSNQRCHNNRMHITCSADDPCLSSPCPEDHTCTKISDKRYECKPVDHCALSPCHHGNCSQGNDTDYTCACQPGWAGRNCSEDINECEENNGNCDHACVNEEGSHRCQCRTGFRLLENGRSCGECLINGNRCAHTCVNSSCAHSVHCQCHRGYLLGENGYSCKDIDECAKKKGGCEHLCANTPGSYHCTCRDGYYLGRQKRRCFQQAETITDECTCRLRVKASHTGLGPSLVDLVTLKYGEKILWAVERNHRTAYKVVEKHPNFLKTRKRRENAEEIDTYHDNETLSQGKDCQKMYQNCPRDCMRMSELLLGDQGFDRLTETSVYGHPVNSSFGQLMCNRLKKRVSPPGVTVMVSFYPRGCGSEVSFYKLPSLLCCEKISSPLLAGYFYLWNKKCSVGYDFRSLFRAM</sequence>
<dbReference type="PANTHER" id="PTHR24034:SF209">
    <property type="entry name" value="EGF-LIKE DOMAIN-CONTAINING PROTEIN"/>
    <property type="match status" value="1"/>
</dbReference>
<dbReference type="OrthoDB" id="9946071at2759"/>
<gene>
    <name evidence="11" type="primary">LOC106174588</name>
</gene>
<dbReference type="InterPro" id="IPR036772">
    <property type="entry name" value="SRCR-like_dom_sf"/>
</dbReference>
<dbReference type="SMART" id="SM00179">
    <property type="entry name" value="EGF_CA"/>
    <property type="match status" value="3"/>
</dbReference>
<dbReference type="GO" id="GO:0016020">
    <property type="term" value="C:membrane"/>
    <property type="evidence" value="ECO:0007669"/>
    <property type="project" value="InterPro"/>
</dbReference>
<dbReference type="PROSITE" id="PS50026">
    <property type="entry name" value="EGF_3"/>
    <property type="match status" value="2"/>
</dbReference>
<organism evidence="10 11">
    <name type="scientific">Lingula anatina</name>
    <name type="common">Brachiopod</name>
    <name type="synonym">Lingula unguis</name>
    <dbReference type="NCBI Taxonomy" id="7574"/>
    <lineage>
        <taxon>Eukaryota</taxon>
        <taxon>Metazoa</taxon>
        <taxon>Spiralia</taxon>
        <taxon>Lophotrochozoa</taxon>
        <taxon>Brachiopoda</taxon>
        <taxon>Linguliformea</taxon>
        <taxon>Lingulata</taxon>
        <taxon>Lingulida</taxon>
        <taxon>Linguloidea</taxon>
        <taxon>Lingulidae</taxon>
        <taxon>Lingula</taxon>
    </lineage>
</organism>
<accession>A0A1S3JNV5</accession>